<evidence type="ECO:0000256" key="3">
    <source>
        <dbReference type="ARBA" id="ARBA00023235"/>
    </source>
</evidence>
<reference evidence="9 10" key="1">
    <citation type="submission" date="2016-01" db="EMBL/GenBank/DDBJ databases">
        <title>High potential of lignocellulose degradation of a new Verrucomicrobia species.</title>
        <authorList>
            <person name="Wang Y."/>
            <person name="Shi Y."/>
            <person name="Qiu Z."/>
            <person name="Liu S."/>
            <person name="Yang H."/>
        </authorList>
    </citation>
    <scope>NUCLEOTIDE SEQUENCE [LARGE SCALE GENOMIC DNA]</scope>
    <source>
        <strain evidence="9 10">TSB47</strain>
    </source>
</reference>
<dbReference type="UniPathway" id="UPA00242"/>
<protein>
    <recommendedName>
        <fullName evidence="5">Aldose 1-epimerase</fullName>
        <ecNumber evidence="5">5.1.3.3</ecNumber>
    </recommendedName>
</protein>
<feature type="binding site" evidence="7">
    <location>
        <begin position="93"/>
        <end position="94"/>
    </location>
    <ligand>
        <name>beta-D-galactose</name>
        <dbReference type="ChEBI" id="CHEBI:27667"/>
    </ligand>
</feature>
<feature type="region of interest" description="Disordered" evidence="8">
    <location>
        <begin position="1"/>
        <end position="20"/>
    </location>
</feature>
<dbReference type="AlphaFoldDB" id="A0A178IE51"/>
<dbReference type="InterPro" id="IPR014718">
    <property type="entry name" value="GH-type_carb-bd"/>
</dbReference>
<evidence type="ECO:0000256" key="2">
    <source>
        <dbReference type="ARBA" id="ARBA00006206"/>
    </source>
</evidence>
<evidence type="ECO:0000313" key="10">
    <source>
        <dbReference type="Proteomes" id="UP000078486"/>
    </source>
</evidence>
<dbReference type="PANTHER" id="PTHR10091:SF0">
    <property type="entry name" value="GALACTOSE MUTAROTASE"/>
    <property type="match status" value="1"/>
</dbReference>
<dbReference type="GO" id="GO:0005737">
    <property type="term" value="C:cytoplasm"/>
    <property type="evidence" value="ECO:0007669"/>
    <property type="project" value="TreeGrafter"/>
</dbReference>
<keyword evidence="10" id="KW-1185">Reference proteome</keyword>
<sequence>MTTRANPNTPAEAGPPPARFERVVDGKQTGLFVLANRHGVEIRVTNHGARIVSWLAPDRDGNLADIVLGYDTIQDYISSREPYFGAAIGRCANRIARGRFTLDGVEYSIPPNNGPNALHGGPKGFHAVVWDARQPDPRTLELALLSPDGDQGFPGNLRVKMVYTLTDDNELKITYEAVTDRPTIVNLTNHSFFNLHGAGSGDIGGHLLEIRAGHCTPTDAAHIPTGEIVSVAGTPFDFRRPAPIGERKGLNFVLDPYGTRTARPLPIAARVVEPHSGRVLEVRTDQPGLQLYCSDSLPAGITGKQGKPYGRRSALCLETQRFPDSPNHANFPSATLRPGETYRHVCVYKTAVE</sequence>
<keyword evidence="4 5" id="KW-0119">Carbohydrate metabolism</keyword>
<dbReference type="GO" id="GO:0006006">
    <property type="term" value="P:glucose metabolic process"/>
    <property type="evidence" value="ECO:0007669"/>
    <property type="project" value="TreeGrafter"/>
</dbReference>
<evidence type="ECO:0000256" key="5">
    <source>
        <dbReference type="PIRNR" id="PIRNR005096"/>
    </source>
</evidence>
<dbReference type="STRING" id="1184151.AW736_19110"/>
<dbReference type="PIRSF" id="PIRSF005096">
    <property type="entry name" value="GALM"/>
    <property type="match status" value="1"/>
</dbReference>
<dbReference type="GO" id="GO:0004034">
    <property type="term" value="F:aldose 1-epimerase activity"/>
    <property type="evidence" value="ECO:0007669"/>
    <property type="project" value="UniProtKB-EC"/>
</dbReference>
<feature type="active site" description="Proton acceptor" evidence="6">
    <location>
        <position position="318"/>
    </location>
</feature>
<evidence type="ECO:0000256" key="1">
    <source>
        <dbReference type="ARBA" id="ARBA00005028"/>
    </source>
</evidence>
<comment type="caution">
    <text evidence="9">The sequence shown here is derived from an EMBL/GenBank/DDBJ whole genome shotgun (WGS) entry which is preliminary data.</text>
</comment>
<dbReference type="SUPFAM" id="SSF74650">
    <property type="entry name" value="Galactose mutarotase-like"/>
    <property type="match status" value="1"/>
</dbReference>
<dbReference type="Proteomes" id="UP000078486">
    <property type="component" value="Unassembled WGS sequence"/>
</dbReference>
<dbReference type="InterPro" id="IPR015443">
    <property type="entry name" value="Aldose_1-epimerase"/>
</dbReference>
<evidence type="ECO:0000256" key="7">
    <source>
        <dbReference type="PIRSR" id="PIRSR005096-3"/>
    </source>
</evidence>
<dbReference type="InterPro" id="IPR047215">
    <property type="entry name" value="Galactose_mutarotase-like"/>
</dbReference>
<proteinExistence type="inferred from homology"/>
<dbReference type="NCBIfam" id="NF008277">
    <property type="entry name" value="PRK11055.1"/>
    <property type="match status" value="1"/>
</dbReference>
<evidence type="ECO:0000313" key="9">
    <source>
        <dbReference type="EMBL" id="OAM88293.1"/>
    </source>
</evidence>
<comment type="similarity">
    <text evidence="2 5">Belongs to the aldose epimerase family.</text>
</comment>
<dbReference type="InterPro" id="IPR008183">
    <property type="entry name" value="Aldose_1/G6P_1-epimerase"/>
</dbReference>
<dbReference type="Gene3D" id="2.70.98.10">
    <property type="match status" value="1"/>
</dbReference>
<evidence type="ECO:0000256" key="6">
    <source>
        <dbReference type="PIRSR" id="PIRSR005096-1"/>
    </source>
</evidence>
<gene>
    <name evidence="9" type="ORF">AW736_19110</name>
</gene>
<dbReference type="CDD" id="cd09019">
    <property type="entry name" value="galactose_mutarotase_like"/>
    <property type="match status" value="1"/>
</dbReference>
<comment type="pathway">
    <text evidence="1 5">Carbohydrate metabolism; hexose metabolism.</text>
</comment>
<evidence type="ECO:0000256" key="8">
    <source>
        <dbReference type="SAM" id="MobiDB-lite"/>
    </source>
</evidence>
<evidence type="ECO:0000256" key="4">
    <source>
        <dbReference type="ARBA" id="ARBA00023277"/>
    </source>
</evidence>
<feature type="active site" description="Proton donor" evidence="6">
    <location>
        <position position="190"/>
    </location>
</feature>
<accession>A0A178IE51</accession>
<dbReference type="EMBL" id="LRRQ01000137">
    <property type="protein sequence ID" value="OAM88293.1"/>
    <property type="molecule type" value="Genomic_DNA"/>
</dbReference>
<dbReference type="OrthoDB" id="9779408at2"/>
<dbReference type="Pfam" id="PF01263">
    <property type="entry name" value="Aldose_epim"/>
    <property type="match status" value="1"/>
</dbReference>
<dbReference type="GO" id="GO:0033499">
    <property type="term" value="P:galactose catabolic process via UDP-galactose, Leloir pathway"/>
    <property type="evidence" value="ECO:0007669"/>
    <property type="project" value="TreeGrafter"/>
</dbReference>
<dbReference type="EC" id="5.1.3.3" evidence="5"/>
<name>A0A178IE51_9BACT</name>
<organism evidence="9 10">
    <name type="scientific">Termitidicoccus mucosus</name>
    <dbReference type="NCBI Taxonomy" id="1184151"/>
    <lineage>
        <taxon>Bacteria</taxon>
        <taxon>Pseudomonadati</taxon>
        <taxon>Verrucomicrobiota</taxon>
        <taxon>Opitutia</taxon>
        <taxon>Opitutales</taxon>
        <taxon>Opitutaceae</taxon>
        <taxon>Termitidicoccus</taxon>
    </lineage>
</organism>
<comment type="catalytic activity">
    <reaction evidence="5">
        <text>alpha-D-glucose = beta-D-glucose</text>
        <dbReference type="Rhea" id="RHEA:10264"/>
        <dbReference type="ChEBI" id="CHEBI:15903"/>
        <dbReference type="ChEBI" id="CHEBI:17925"/>
        <dbReference type="EC" id="5.1.3.3"/>
    </reaction>
</comment>
<keyword evidence="3 5" id="KW-0413">Isomerase</keyword>
<dbReference type="PANTHER" id="PTHR10091">
    <property type="entry name" value="ALDOSE-1-EPIMERASE"/>
    <property type="match status" value="1"/>
</dbReference>
<dbReference type="InterPro" id="IPR011013">
    <property type="entry name" value="Gal_mutarotase_sf_dom"/>
</dbReference>
<dbReference type="GO" id="GO:0030246">
    <property type="term" value="F:carbohydrate binding"/>
    <property type="evidence" value="ECO:0007669"/>
    <property type="project" value="InterPro"/>
</dbReference>
<dbReference type="RefSeq" id="WP_068771894.1">
    <property type="nucleotide sequence ID" value="NZ_CP109796.1"/>
</dbReference>